<accession>A0A9W7WTV8</accession>
<organism evidence="4 5">
    <name type="scientific">Triplophysa rosa</name>
    <name type="common">Cave loach</name>
    <dbReference type="NCBI Taxonomy" id="992332"/>
    <lineage>
        <taxon>Eukaryota</taxon>
        <taxon>Metazoa</taxon>
        <taxon>Chordata</taxon>
        <taxon>Craniata</taxon>
        <taxon>Vertebrata</taxon>
        <taxon>Euteleostomi</taxon>
        <taxon>Actinopterygii</taxon>
        <taxon>Neopterygii</taxon>
        <taxon>Teleostei</taxon>
        <taxon>Ostariophysi</taxon>
        <taxon>Cypriniformes</taxon>
        <taxon>Nemacheilidae</taxon>
        <taxon>Triplophysa</taxon>
    </lineage>
</organism>
<dbReference type="EMBL" id="JAFHDT010000006">
    <property type="protein sequence ID" value="KAI7808397.1"/>
    <property type="molecule type" value="Genomic_DNA"/>
</dbReference>
<dbReference type="Pfam" id="PF13927">
    <property type="entry name" value="Ig_3"/>
    <property type="match status" value="1"/>
</dbReference>
<dbReference type="InterPro" id="IPR003598">
    <property type="entry name" value="Ig_sub2"/>
</dbReference>
<dbReference type="SMART" id="SM00409">
    <property type="entry name" value="IG"/>
    <property type="match status" value="2"/>
</dbReference>
<dbReference type="GO" id="GO:0070160">
    <property type="term" value="C:tight junction"/>
    <property type="evidence" value="ECO:0007669"/>
    <property type="project" value="TreeGrafter"/>
</dbReference>
<gene>
    <name evidence="4" type="ORF">IRJ41_003912</name>
</gene>
<dbReference type="GO" id="GO:0007159">
    <property type="term" value="P:leukocyte cell-cell adhesion"/>
    <property type="evidence" value="ECO:0007669"/>
    <property type="project" value="TreeGrafter"/>
</dbReference>
<dbReference type="PANTHER" id="PTHR44663">
    <property type="entry name" value="JUNCTIONAL ADHESION MOLECULE B"/>
    <property type="match status" value="1"/>
</dbReference>
<feature type="domain" description="Ig-like" evidence="3">
    <location>
        <begin position="129"/>
        <end position="222"/>
    </location>
</feature>
<evidence type="ECO:0000313" key="4">
    <source>
        <dbReference type="EMBL" id="KAI7808397.1"/>
    </source>
</evidence>
<protein>
    <submittedName>
        <fullName evidence="4">Junctional adhesion molecule 2</fullName>
    </submittedName>
</protein>
<dbReference type="InterPro" id="IPR013106">
    <property type="entry name" value="Ig_V-set"/>
</dbReference>
<feature type="signal peptide" evidence="2">
    <location>
        <begin position="1"/>
        <end position="22"/>
    </location>
</feature>
<dbReference type="GO" id="GO:0098636">
    <property type="term" value="C:protein complex involved in cell adhesion"/>
    <property type="evidence" value="ECO:0007669"/>
    <property type="project" value="TreeGrafter"/>
</dbReference>
<dbReference type="AlphaFoldDB" id="A0A9W7WTV8"/>
<dbReference type="InterPro" id="IPR003599">
    <property type="entry name" value="Ig_sub"/>
</dbReference>
<dbReference type="Gene3D" id="2.60.40.10">
    <property type="entry name" value="Immunoglobulins"/>
    <property type="match status" value="2"/>
</dbReference>
<dbReference type="SUPFAM" id="SSF48726">
    <property type="entry name" value="Immunoglobulin"/>
    <property type="match status" value="2"/>
</dbReference>
<proteinExistence type="predicted"/>
<dbReference type="InterPro" id="IPR013783">
    <property type="entry name" value="Ig-like_fold"/>
</dbReference>
<comment type="caution">
    <text evidence="4">The sequence shown here is derived from an EMBL/GenBank/DDBJ whole genome shotgun (WGS) entry which is preliminary data.</text>
</comment>
<dbReference type="SMART" id="SM00406">
    <property type="entry name" value="IGv"/>
    <property type="match status" value="2"/>
</dbReference>
<sequence length="287" mass="31973">MTITQKSTFPALLLLLYVYISASVTVTTRKPKLEVHENTNAVLSCEFRTERETHPRVEWKKRAKDVSYVYFDGEFTDSFKGRASIDGATVTLRGVTQKDSGVYQCEVTARHDKIKLGEVMVTLSVLVPPHAPSCHVPETVVRGYSVEMHCKDKLSVPPATYSWYKDNKPLNSAPEINYSLDPKTGTLKFKSVSKSDEGQYRCEAANGVGAPKSCAGRHMRITEFELNLTLVIAVGVGAFLLLLSFILAVCLCCRRGCCCSCHHSDAKTSYNPPTDPRHYRHTQSFVL</sequence>
<dbReference type="SMART" id="SM00408">
    <property type="entry name" value="IGc2"/>
    <property type="match status" value="2"/>
</dbReference>
<dbReference type="InterPro" id="IPR042625">
    <property type="entry name" value="JAM2"/>
</dbReference>
<evidence type="ECO:0000313" key="5">
    <source>
        <dbReference type="Proteomes" id="UP001059041"/>
    </source>
</evidence>
<keyword evidence="1" id="KW-1133">Transmembrane helix</keyword>
<reference evidence="4" key="1">
    <citation type="submission" date="2021-02" db="EMBL/GenBank/DDBJ databases">
        <title>Comparative genomics reveals that relaxation of natural selection precedes convergent phenotypic evolution of cavefish.</title>
        <authorList>
            <person name="Peng Z."/>
        </authorList>
    </citation>
    <scope>NUCLEOTIDE SEQUENCE</scope>
    <source>
        <tissue evidence="4">Muscle</tissue>
    </source>
</reference>
<dbReference type="InterPro" id="IPR007110">
    <property type="entry name" value="Ig-like_dom"/>
</dbReference>
<keyword evidence="1" id="KW-0812">Transmembrane</keyword>
<dbReference type="GO" id="GO:0009986">
    <property type="term" value="C:cell surface"/>
    <property type="evidence" value="ECO:0007669"/>
    <property type="project" value="TreeGrafter"/>
</dbReference>
<dbReference type="Proteomes" id="UP001059041">
    <property type="component" value="Linkage Group LG6"/>
</dbReference>
<keyword evidence="2" id="KW-0732">Signal</keyword>
<name>A0A9W7WTV8_TRIRA</name>
<keyword evidence="5" id="KW-1185">Reference proteome</keyword>
<evidence type="ECO:0000259" key="3">
    <source>
        <dbReference type="PROSITE" id="PS50835"/>
    </source>
</evidence>
<keyword evidence="1" id="KW-0472">Membrane</keyword>
<dbReference type="PANTHER" id="PTHR44663:SF1">
    <property type="entry name" value="JUNCTIONAL ADHESION MOLECULE 2 PRECURSOR"/>
    <property type="match status" value="1"/>
</dbReference>
<dbReference type="PROSITE" id="PS50835">
    <property type="entry name" value="IG_LIKE"/>
    <property type="match status" value="2"/>
</dbReference>
<dbReference type="Pfam" id="PF07686">
    <property type="entry name" value="V-set"/>
    <property type="match status" value="1"/>
</dbReference>
<dbReference type="InterPro" id="IPR036179">
    <property type="entry name" value="Ig-like_dom_sf"/>
</dbReference>
<evidence type="ECO:0000256" key="2">
    <source>
        <dbReference type="SAM" id="SignalP"/>
    </source>
</evidence>
<feature type="transmembrane region" description="Helical" evidence="1">
    <location>
        <begin position="228"/>
        <end position="253"/>
    </location>
</feature>
<dbReference type="GO" id="GO:0005886">
    <property type="term" value="C:plasma membrane"/>
    <property type="evidence" value="ECO:0007669"/>
    <property type="project" value="TreeGrafter"/>
</dbReference>
<evidence type="ECO:0000256" key="1">
    <source>
        <dbReference type="SAM" id="Phobius"/>
    </source>
</evidence>
<feature type="chain" id="PRO_5040761672" evidence="2">
    <location>
        <begin position="23"/>
        <end position="287"/>
    </location>
</feature>
<feature type="domain" description="Ig-like" evidence="3">
    <location>
        <begin position="10"/>
        <end position="115"/>
    </location>
</feature>